<dbReference type="InterPro" id="IPR003779">
    <property type="entry name" value="CMD-like"/>
</dbReference>
<evidence type="ECO:0000259" key="1">
    <source>
        <dbReference type="Pfam" id="PF02627"/>
    </source>
</evidence>
<evidence type="ECO:0000313" key="2">
    <source>
        <dbReference type="EMBL" id="TFU03456.1"/>
    </source>
</evidence>
<evidence type="ECO:0000313" key="3">
    <source>
        <dbReference type="Proteomes" id="UP000297737"/>
    </source>
</evidence>
<dbReference type="OrthoDB" id="4704294at2"/>
<gene>
    <name evidence="2" type="ORF">EUV02_09810</name>
</gene>
<comment type="caution">
    <text evidence="2">The sequence shown here is derived from an EMBL/GenBank/DDBJ whole genome shotgun (WGS) entry which is preliminary data.</text>
</comment>
<protein>
    <submittedName>
        <fullName evidence="2">Carboxymuconolactone decarboxylase family protein</fullName>
    </submittedName>
</protein>
<dbReference type="PANTHER" id="PTHR34846:SF5">
    <property type="entry name" value="CARBOXYMUCONOLACTONE DECARBOXYLASE-LIKE DOMAIN-CONTAINING PROTEIN"/>
    <property type="match status" value="1"/>
</dbReference>
<organism evidence="2 3">
    <name type="scientific">Glacieibacterium arshaanense</name>
    <dbReference type="NCBI Taxonomy" id="2511025"/>
    <lineage>
        <taxon>Bacteria</taxon>
        <taxon>Pseudomonadati</taxon>
        <taxon>Pseudomonadota</taxon>
        <taxon>Alphaproteobacteria</taxon>
        <taxon>Sphingomonadales</taxon>
        <taxon>Sphingosinicellaceae</taxon>
        <taxon>Glacieibacterium</taxon>
    </lineage>
</organism>
<dbReference type="EMBL" id="SIHO01000002">
    <property type="protein sequence ID" value="TFU03456.1"/>
    <property type="molecule type" value="Genomic_DNA"/>
</dbReference>
<reference evidence="2 3" key="1">
    <citation type="submission" date="2019-02" db="EMBL/GenBank/DDBJ databases">
        <title>Polymorphobacter sp. isolated from the lake at the Tibet of China.</title>
        <authorList>
            <person name="Li A."/>
        </authorList>
    </citation>
    <scope>NUCLEOTIDE SEQUENCE [LARGE SCALE GENOMIC DNA]</scope>
    <source>
        <strain evidence="2 3">DJ1R-1</strain>
    </source>
</reference>
<accession>A0A4Y9EN17</accession>
<dbReference type="GO" id="GO:0051920">
    <property type="term" value="F:peroxiredoxin activity"/>
    <property type="evidence" value="ECO:0007669"/>
    <property type="project" value="InterPro"/>
</dbReference>
<dbReference type="AlphaFoldDB" id="A0A4Y9EN17"/>
<dbReference type="Gene3D" id="1.20.1290.10">
    <property type="entry name" value="AhpD-like"/>
    <property type="match status" value="1"/>
</dbReference>
<feature type="domain" description="Carboxymuconolactone decarboxylase-like" evidence="1">
    <location>
        <begin position="51"/>
        <end position="132"/>
    </location>
</feature>
<proteinExistence type="predicted"/>
<dbReference type="Pfam" id="PF02627">
    <property type="entry name" value="CMD"/>
    <property type="match status" value="1"/>
</dbReference>
<dbReference type="Proteomes" id="UP000297737">
    <property type="component" value="Unassembled WGS sequence"/>
</dbReference>
<dbReference type="SUPFAM" id="SSF69118">
    <property type="entry name" value="AhpD-like"/>
    <property type="match status" value="1"/>
</dbReference>
<dbReference type="PANTHER" id="PTHR34846">
    <property type="entry name" value="4-CARBOXYMUCONOLACTONE DECARBOXYLASE FAMILY PROTEIN (AFU_ORTHOLOGUE AFUA_6G11590)"/>
    <property type="match status" value="1"/>
</dbReference>
<sequence length="193" mass="20700">MADAGVHLRRIHMARIELLTKPYPPEFAAVAEKITAPGAEPLALFTLLGKSMRALEKFMGGSMAGRGPLGMRDKEIVIDRTVAKCGNSYEWGLHIKHFAAKAELTDAQVKSLALGHGDDGSWNTAEATLIATVDALLANKKLSDAEYARLSASFDESQRFEIVQLVGFYHSVSLLCGAFALPNEAGTATIPTA</sequence>
<dbReference type="InterPro" id="IPR029032">
    <property type="entry name" value="AhpD-like"/>
</dbReference>
<keyword evidence="3" id="KW-1185">Reference proteome</keyword>
<name>A0A4Y9EN17_9SPHN</name>